<feature type="domain" description="PIN" evidence="2">
    <location>
        <begin position="247"/>
        <end position="325"/>
    </location>
</feature>
<dbReference type="InterPro" id="IPR002716">
    <property type="entry name" value="PIN_dom"/>
</dbReference>
<feature type="region of interest" description="Disordered" evidence="1">
    <location>
        <begin position="451"/>
        <end position="495"/>
    </location>
</feature>
<sequence>MAATTAQSPPLDAEPAQRDRISRALGAAFLSHQVDSLQRSVEDLSFARSGENPTRGMYKGPWGRGGPSSPVSSSWPTAGRAAPPQRGGRGRGSPGRGYANAVTGSRAQTHREREREKQRQRQRDEDKEFDRSLPVPAPNAVVARVLAMPVPAPKQSVEVVDDRDLELEPELEELGEGQRAVPAQAHSSILSWRAEVARDTTQLAAAALESSVHTEVEPDTRTAEPRGPAVPAGINPLSFQRRLADRIVLDASVLVHSLGTVRKWCGDGRREEVIVPLEALNTLDLLKKGGSPLAGSARAASRYLEDQVGLNPRITVQDEEAYVPWEQIPASIPPALVPAPFPAHARAVSVESSPALGGPLGTSTSGLRPVNRADCPEWIKRTLCSAAFEFSTALQQGGRKAVLAVIAPAGDRLRGDEDTARWEARADGREVRAWAQEVGVLLLELGKTPRAERERRSVDSDRERIGSGASAGSRERGGFAGRGRSRRSRAQGIVDKGPVVDVPRVVKVLARGERLDT</sequence>
<name>A0A165CEG1_9BASI</name>
<dbReference type="STRING" id="1353952.A0A165CEG1"/>
<gene>
    <name evidence="3" type="ORF">CALCODRAFT_488525</name>
</gene>
<evidence type="ECO:0000313" key="3">
    <source>
        <dbReference type="EMBL" id="KZT50664.1"/>
    </source>
</evidence>
<feature type="compositionally biased region" description="Basic and acidic residues" evidence="1">
    <location>
        <begin position="109"/>
        <end position="131"/>
    </location>
</feature>
<dbReference type="Gene3D" id="3.40.50.1010">
    <property type="entry name" value="5'-nuclease"/>
    <property type="match status" value="1"/>
</dbReference>
<feature type="region of interest" description="Disordered" evidence="1">
    <location>
        <begin position="208"/>
        <end position="232"/>
    </location>
</feature>
<keyword evidence="4" id="KW-1185">Reference proteome</keyword>
<feature type="compositionally biased region" description="Low complexity" evidence="1">
    <location>
        <begin position="67"/>
        <end position="86"/>
    </location>
</feature>
<evidence type="ECO:0000259" key="2">
    <source>
        <dbReference type="Pfam" id="PF13638"/>
    </source>
</evidence>
<dbReference type="OrthoDB" id="69928at2759"/>
<dbReference type="AlphaFoldDB" id="A0A165CEG1"/>
<feature type="region of interest" description="Disordered" evidence="1">
    <location>
        <begin position="37"/>
        <end position="135"/>
    </location>
</feature>
<protein>
    <recommendedName>
        <fullName evidence="2">PIN domain-containing protein</fullName>
    </recommendedName>
</protein>
<dbReference type="Proteomes" id="UP000076842">
    <property type="component" value="Unassembled WGS sequence"/>
</dbReference>
<feature type="compositionally biased region" description="Basic and acidic residues" evidence="1">
    <location>
        <begin position="212"/>
        <end position="224"/>
    </location>
</feature>
<dbReference type="EMBL" id="KV424153">
    <property type="protein sequence ID" value="KZT50664.1"/>
    <property type="molecule type" value="Genomic_DNA"/>
</dbReference>
<dbReference type="InParanoid" id="A0A165CEG1"/>
<evidence type="ECO:0000256" key="1">
    <source>
        <dbReference type="SAM" id="MobiDB-lite"/>
    </source>
</evidence>
<feature type="compositionally biased region" description="Basic and acidic residues" evidence="1">
    <location>
        <begin position="451"/>
        <end position="465"/>
    </location>
</feature>
<reference evidence="3 4" key="1">
    <citation type="journal article" date="2016" name="Mol. Biol. Evol.">
        <title>Comparative Genomics of Early-Diverging Mushroom-Forming Fungi Provides Insights into the Origins of Lignocellulose Decay Capabilities.</title>
        <authorList>
            <person name="Nagy L.G."/>
            <person name="Riley R."/>
            <person name="Tritt A."/>
            <person name="Adam C."/>
            <person name="Daum C."/>
            <person name="Floudas D."/>
            <person name="Sun H."/>
            <person name="Yadav J.S."/>
            <person name="Pangilinan J."/>
            <person name="Larsson K.H."/>
            <person name="Matsuura K."/>
            <person name="Barry K."/>
            <person name="Labutti K."/>
            <person name="Kuo R."/>
            <person name="Ohm R.A."/>
            <person name="Bhattacharya S.S."/>
            <person name="Shirouzu T."/>
            <person name="Yoshinaga Y."/>
            <person name="Martin F.M."/>
            <person name="Grigoriev I.V."/>
            <person name="Hibbett D.S."/>
        </authorList>
    </citation>
    <scope>NUCLEOTIDE SEQUENCE [LARGE SCALE GENOMIC DNA]</scope>
    <source>
        <strain evidence="3 4">HHB12733</strain>
    </source>
</reference>
<organism evidence="3 4">
    <name type="scientific">Calocera cornea HHB12733</name>
    <dbReference type="NCBI Taxonomy" id="1353952"/>
    <lineage>
        <taxon>Eukaryota</taxon>
        <taxon>Fungi</taxon>
        <taxon>Dikarya</taxon>
        <taxon>Basidiomycota</taxon>
        <taxon>Agaricomycotina</taxon>
        <taxon>Dacrymycetes</taxon>
        <taxon>Dacrymycetales</taxon>
        <taxon>Dacrymycetaceae</taxon>
        <taxon>Calocera</taxon>
    </lineage>
</organism>
<accession>A0A165CEG1</accession>
<proteinExistence type="predicted"/>
<evidence type="ECO:0000313" key="4">
    <source>
        <dbReference type="Proteomes" id="UP000076842"/>
    </source>
</evidence>
<dbReference type="Pfam" id="PF13638">
    <property type="entry name" value="PIN_4"/>
    <property type="match status" value="1"/>
</dbReference>